<proteinExistence type="predicted"/>
<name>A0A1A7W784_9TELE</name>
<feature type="non-terminal residue" evidence="1">
    <location>
        <position position="46"/>
    </location>
</feature>
<reference evidence="1" key="1">
    <citation type="submission" date="2016-05" db="EMBL/GenBank/DDBJ databases">
        <authorList>
            <person name="Lavstsen T."/>
            <person name="Jespersen J.S."/>
        </authorList>
    </citation>
    <scope>NUCLEOTIDE SEQUENCE</scope>
    <source>
        <tissue evidence="1">Brain</tissue>
    </source>
</reference>
<sequence length="46" mass="5486">GVSMSCLLVTRHHMTRFIQFPLMNRLKNVLQPLFNIQESKTCKYNF</sequence>
<protein>
    <submittedName>
        <fullName evidence="1">TBC1 domain family, member 13</fullName>
    </submittedName>
</protein>
<dbReference type="AlphaFoldDB" id="A0A1A7W784"/>
<organism evidence="1">
    <name type="scientific">Iconisemion striatum</name>
    <dbReference type="NCBI Taxonomy" id="60296"/>
    <lineage>
        <taxon>Eukaryota</taxon>
        <taxon>Metazoa</taxon>
        <taxon>Chordata</taxon>
        <taxon>Craniata</taxon>
        <taxon>Vertebrata</taxon>
        <taxon>Euteleostomi</taxon>
        <taxon>Actinopterygii</taxon>
        <taxon>Neopterygii</taxon>
        <taxon>Teleostei</taxon>
        <taxon>Neoteleostei</taxon>
        <taxon>Acanthomorphata</taxon>
        <taxon>Ovalentaria</taxon>
        <taxon>Atherinomorphae</taxon>
        <taxon>Cyprinodontiformes</taxon>
        <taxon>Nothobranchiidae</taxon>
        <taxon>Iconisemion</taxon>
    </lineage>
</organism>
<gene>
    <name evidence="1" type="primary">TBC1D13</name>
</gene>
<dbReference type="EMBL" id="HADW01000155">
    <property type="protein sequence ID" value="SBP01555.1"/>
    <property type="molecule type" value="Transcribed_RNA"/>
</dbReference>
<evidence type="ECO:0000313" key="1">
    <source>
        <dbReference type="EMBL" id="SBP01555.1"/>
    </source>
</evidence>
<accession>A0A1A7W784</accession>
<feature type="non-terminal residue" evidence="1">
    <location>
        <position position="1"/>
    </location>
</feature>
<reference evidence="1" key="2">
    <citation type="submission" date="2016-06" db="EMBL/GenBank/DDBJ databases">
        <title>The genome of a short-lived fish provides insights into sex chromosome evolution and the genetic control of aging.</title>
        <authorList>
            <person name="Reichwald K."/>
            <person name="Felder M."/>
            <person name="Petzold A."/>
            <person name="Koch P."/>
            <person name="Groth M."/>
            <person name="Platzer M."/>
        </authorList>
    </citation>
    <scope>NUCLEOTIDE SEQUENCE</scope>
    <source>
        <tissue evidence="1">Brain</tissue>
    </source>
</reference>